<feature type="chain" id="PRO_5029668693" description="Autotransporter domain-containing protein" evidence="1">
    <location>
        <begin position="22"/>
        <end position="367"/>
    </location>
</feature>
<organism evidence="2 3">
    <name type="scientific">Agrobacterium vitis</name>
    <name type="common">Rhizobium vitis</name>
    <dbReference type="NCBI Taxonomy" id="373"/>
    <lineage>
        <taxon>Bacteria</taxon>
        <taxon>Pseudomonadati</taxon>
        <taxon>Pseudomonadota</taxon>
        <taxon>Alphaproteobacteria</taxon>
        <taxon>Hyphomicrobiales</taxon>
        <taxon>Rhizobiaceae</taxon>
        <taxon>Rhizobium/Agrobacterium group</taxon>
        <taxon>Agrobacterium</taxon>
    </lineage>
</organism>
<reference evidence="2 3" key="1">
    <citation type="submission" date="2019-12" db="EMBL/GenBank/DDBJ databases">
        <title>Whole-genome sequencing of Allorhizobium vitis.</title>
        <authorList>
            <person name="Gan H.M."/>
            <person name="Szegedi E."/>
            <person name="Burr T."/>
            <person name="Savka M.A."/>
        </authorList>
    </citation>
    <scope>NUCLEOTIDE SEQUENCE [LARGE SCALE GENOMIC DNA]</scope>
    <source>
        <strain evidence="2 3">CG415</strain>
    </source>
</reference>
<feature type="signal peptide" evidence="1">
    <location>
        <begin position="1"/>
        <end position="21"/>
    </location>
</feature>
<accession>A0A7K1RNI1</accession>
<dbReference type="SUPFAM" id="SSF103515">
    <property type="entry name" value="Autotransporter"/>
    <property type="match status" value="1"/>
</dbReference>
<evidence type="ECO:0000256" key="1">
    <source>
        <dbReference type="SAM" id="SignalP"/>
    </source>
</evidence>
<comment type="caution">
    <text evidence="2">The sequence shown here is derived from an EMBL/GenBank/DDBJ whole genome shotgun (WGS) entry which is preliminary data.</text>
</comment>
<dbReference type="InterPro" id="IPR036709">
    <property type="entry name" value="Autotransporte_beta_dom_sf"/>
</dbReference>
<proteinExistence type="predicted"/>
<evidence type="ECO:0008006" key="4">
    <source>
        <dbReference type="Google" id="ProtNLM"/>
    </source>
</evidence>
<dbReference type="RefSeq" id="WP_156593336.1">
    <property type="nucleotide sequence ID" value="NZ_WPHU01000028.1"/>
</dbReference>
<keyword evidence="1" id="KW-0732">Signal</keyword>
<evidence type="ECO:0000313" key="2">
    <source>
        <dbReference type="EMBL" id="MVA59598.1"/>
    </source>
</evidence>
<gene>
    <name evidence="2" type="ORF">GOZ88_26295</name>
</gene>
<dbReference type="AlphaFoldDB" id="A0A7K1RNI1"/>
<dbReference type="Gene3D" id="2.40.128.130">
    <property type="entry name" value="Autotransporter beta-domain"/>
    <property type="match status" value="1"/>
</dbReference>
<protein>
    <recommendedName>
        <fullName evidence="4">Autotransporter domain-containing protein</fullName>
    </recommendedName>
</protein>
<dbReference type="Proteomes" id="UP000440716">
    <property type="component" value="Unassembled WGS sequence"/>
</dbReference>
<name>A0A7K1RNI1_AGRVI</name>
<sequence>MKHCFRAASVAAFLISGHAGAADRVGDEKAGVEQPPLAIQAQASLGEAGLLRSYFEGDQFGSVQWRIGQARTTIGSAAASGLPSSRYRDGTADTIIPLNFIHVLPDGESALRFGMRGTFNDGADYLVESNGGTGRLDLQYLWFPDARTMLGIGGVFERTHLDNVGSGTYNKTAGGIRADALNEFSEHWGIAARVEYSWGEGDLNTMIAPGINLRHKQGDDHLYTQAELIGQFRNGDLAMIPQGWVLHPSVGIQFQRDFIEATADSFSVVSSGVVGATENYGTAWAYVRMEKEVPQNHLSPNFLIGLEHEYVNDLEGVVKEPNYAVFGGGVSMMTGKAARIEISYTRHQGLQANRWNQAVVGTVTLNF</sequence>
<dbReference type="EMBL" id="WPHU01000028">
    <property type="protein sequence ID" value="MVA59598.1"/>
    <property type="molecule type" value="Genomic_DNA"/>
</dbReference>
<evidence type="ECO:0000313" key="3">
    <source>
        <dbReference type="Proteomes" id="UP000440716"/>
    </source>
</evidence>